<reference evidence="3" key="1">
    <citation type="journal article" date="2017" name="Nat. Commun.">
        <title>The asparagus genome sheds light on the origin and evolution of a young Y chromosome.</title>
        <authorList>
            <person name="Harkess A."/>
            <person name="Zhou J."/>
            <person name="Xu C."/>
            <person name="Bowers J.E."/>
            <person name="Van der Hulst R."/>
            <person name="Ayyampalayam S."/>
            <person name="Mercati F."/>
            <person name="Riccardi P."/>
            <person name="McKain M.R."/>
            <person name="Kakrana A."/>
            <person name="Tang H."/>
            <person name="Ray J."/>
            <person name="Groenendijk J."/>
            <person name="Arikit S."/>
            <person name="Mathioni S.M."/>
            <person name="Nakano M."/>
            <person name="Shan H."/>
            <person name="Telgmann-Rauber A."/>
            <person name="Kanno A."/>
            <person name="Yue Z."/>
            <person name="Chen H."/>
            <person name="Li W."/>
            <person name="Chen Y."/>
            <person name="Xu X."/>
            <person name="Zhang Y."/>
            <person name="Luo S."/>
            <person name="Chen H."/>
            <person name="Gao J."/>
            <person name="Mao Z."/>
            <person name="Pires J.C."/>
            <person name="Luo M."/>
            <person name="Kudrna D."/>
            <person name="Wing R.A."/>
            <person name="Meyers B.C."/>
            <person name="Yi K."/>
            <person name="Kong H."/>
            <person name="Lavrijsen P."/>
            <person name="Sunseri F."/>
            <person name="Falavigna A."/>
            <person name="Ye Y."/>
            <person name="Leebens-Mack J.H."/>
            <person name="Chen G."/>
        </authorList>
    </citation>
    <scope>NUCLEOTIDE SEQUENCE [LARGE SCALE GENOMIC DNA]</scope>
    <source>
        <strain evidence="3">cv. DH0086</strain>
    </source>
</reference>
<feature type="region of interest" description="Disordered" evidence="1">
    <location>
        <begin position="1"/>
        <end position="82"/>
    </location>
</feature>
<gene>
    <name evidence="2" type="ORF">A4U43_C02F18420</name>
</gene>
<proteinExistence type="predicted"/>
<sequence>MLTARVADPDGRSATANSVAGRQVASSGLQADLREGREVGAGPGRGRGLRQRRGDDRRQGEVVRGGRTDEAGGGGIMEASMGYEWREETRSKALNRGSAEGVEGGAVRIASAGWSSASRSMRRPLGWFVRSKERNKREREMKRLGFLLGVWLMSRGRGRSCLFEEENYAIAKD</sequence>
<evidence type="ECO:0000313" key="2">
    <source>
        <dbReference type="EMBL" id="ONK78404.1"/>
    </source>
</evidence>
<feature type="compositionally biased region" description="Polar residues" evidence="1">
    <location>
        <begin position="14"/>
        <end position="29"/>
    </location>
</feature>
<name>A0A5P1FJZ8_ASPOF</name>
<accession>A0A5P1FJZ8</accession>
<organism evidence="2 3">
    <name type="scientific">Asparagus officinalis</name>
    <name type="common">Garden asparagus</name>
    <dbReference type="NCBI Taxonomy" id="4686"/>
    <lineage>
        <taxon>Eukaryota</taxon>
        <taxon>Viridiplantae</taxon>
        <taxon>Streptophyta</taxon>
        <taxon>Embryophyta</taxon>
        <taxon>Tracheophyta</taxon>
        <taxon>Spermatophyta</taxon>
        <taxon>Magnoliopsida</taxon>
        <taxon>Liliopsida</taxon>
        <taxon>Asparagales</taxon>
        <taxon>Asparagaceae</taxon>
        <taxon>Asparagoideae</taxon>
        <taxon>Asparagus</taxon>
    </lineage>
</organism>
<keyword evidence="3" id="KW-1185">Reference proteome</keyword>
<evidence type="ECO:0000313" key="3">
    <source>
        <dbReference type="Proteomes" id="UP000243459"/>
    </source>
</evidence>
<evidence type="ECO:0000256" key="1">
    <source>
        <dbReference type="SAM" id="MobiDB-lite"/>
    </source>
</evidence>
<dbReference type="Gramene" id="ONK78404">
    <property type="protein sequence ID" value="ONK78404"/>
    <property type="gene ID" value="A4U43_C02F18420"/>
</dbReference>
<protein>
    <submittedName>
        <fullName evidence="2">Uncharacterized protein</fullName>
    </submittedName>
</protein>
<dbReference type="AlphaFoldDB" id="A0A5P1FJZ8"/>
<dbReference type="Proteomes" id="UP000243459">
    <property type="component" value="Chromosome 2"/>
</dbReference>
<feature type="compositionally biased region" description="Basic and acidic residues" evidence="1">
    <location>
        <begin position="52"/>
        <end position="70"/>
    </location>
</feature>
<dbReference type="EMBL" id="CM007382">
    <property type="protein sequence ID" value="ONK78404.1"/>
    <property type="molecule type" value="Genomic_DNA"/>
</dbReference>